<dbReference type="PANTHER" id="PTHR31366:SF2">
    <property type="entry name" value="UPF0739 PROTEIN C1ORF74"/>
    <property type="match status" value="1"/>
</dbReference>
<name>A0A6J0LLS3_RAPSA</name>
<dbReference type="KEGG" id="rsz:108831679"/>
<dbReference type="AlphaFoldDB" id="A0A6J0LLS3"/>
<sequence>MSELFSLSDQMETQNHFQTPPRYIDVLALCSGMRPVVMIDYGGKMPELQARLLSLLQLLQEGLPVFNDLRVMVIEDMIYLINVTSLPKWLSSEPGLFFVDLEQDPPQMLQQSKESDLGMQLGSIQKLFSSTFPLDGSNNDATSQSSLLIDLTCCLHDTKVTIPTLNGWLLDYPVVYLFGTDHIEEAIYNLSTKSLRIFKVLVQRSGTTVEDSHLEELTSFSVPYDLSMGGSKEVWAEAFMERMSSR</sequence>
<proteinExistence type="predicted"/>
<protein>
    <submittedName>
        <fullName evidence="2">Uncharacterized protein LOC108831679</fullName>
    </submittedName>
</protein>
<reference evidence="2" key="2">
    <citation type="submission" date="2025-08" db="UniProtKB">
        <authorList>
            <consortium name="RefSeq"/>
        </authorList>
    </citation>
    <scope>IDENTIFICATION</scope>
    <source>
        <tissue evidence="2">Leaf</tissue>
    </source>
</reference>
<dbReference type="RefSeq" id="XP_018460709.2">
    <property type="nucleotide sequence ID" value="XM_018605207.2"/>
</dbReference>
<dbReference type="OrthoDB" id="2395010at2759"/>
<dbReference type="InterPro" id="IPR027850">
    <property type="entry name" value="DUF4504"/>
</dbReference>
<dbReference type="Proteomes" id="UP000504610">
    <property type="component" value="Chromosome 4"/>
</dbReference>
<keyword evidence="1" id="KW-1185">Reference proteome</keyword>
<accession>A0A6J0LLS3</accession>
<dbReference type="Pfam" id="PF14953">
    <property type="entry name" value="DUF4504"/>
    <property type="match status" value="1"/>
</dbReference>
<dbReference type="PANTHER" id="PTHR31366">
    <property type="entry name" value="UPF0739 PROTEIN C1ORF74"/>
    <property type="match status" value="1"/>
</dbReference>
<evidence type="ECO:0000313" key="2">
    <source>
        <dbReference type="RefSeq" id="XP_018460709.2"/>
    </source>
</evidence>
<gene>
    <name evidence="2" type="primary">LOC108831679</name>
</gene>
<dbReference type="GeneID" id="108831679"/>
<evidence type="ECO:0000313" key="1">
    <source>
        <dbReference type="Proteomes" id="UP000504610"/>
    </source>
</evidence>
<reference evidence="1" key="1">
    <citation type="journal article" date="2019" name="Database">
        <title>The radish genome database (RadishGD): an integrated information resource for radish genomics.</title>
        <authorList>
            <person name="Yu H.J."/>
            <person name="Baek S."/>
            <person name="Lee Y.J."/>
            <person name="Cho A."/>
            <person name="Mun J.H."/>
        </authorList>
    </citation>
    <scope>NUCLEOTIDE SEQUENCE [LARGE SCALE GENOMIC DNA]</scope>
    <source>
        <strain evidence="1">cv. WK10039</strain>
    </source>
</reference>
<organism evidence="1 2">
    <name type="scientific">Raphanus sativus</name>
    <name type="common">Radish</name>
    <name type="synonym">Raphanus raphanistrum var. sativus</name>
    <dbReference type="NCBI Taxonomy" id="3726"/>
    <lineage>
        <taxon>Eukaryota</taxon>
        <taxon>Viridiplantae</taxon>
        <taxon>Streptophyta</taxon>
        <taxon>Embryophyta</taxon>
        <taxon>Tracheophyta</taxon>
        <taxon>Spermatophyta</taxon>
        <taxon>Magnoliopsida</taxon>
        <taxon>eudicotyledons</taxon>
        <taxon>Gunneridae</taxon>
        <taxon>Pentapetalae</taxon>
        <taxon>rosids</taxon>
        <taxon>malvids</taxon>
        <taxon>Brassicales</taxon>
        <taxon>Brassicaceae</taxon>
        <taxon>Brassiceae</taxon>
        <taxon>Raphanus</taxon>
    </lineage>
</organism>